<dbReference type="SMART" id="SM00320">
    <property type="entry name" value="WD40"/>
    <property type="match status" value="4"/>
</dbReference>
<gene>
    <name evidence="7" type="ORF">OBRU01_02097</name>
</gene>
<evidence type="ECO:0000256" key="6">
    <source>
        <dbReference type="SAM" id="MobiDB-lite"/>
    </source>
</evidence>
<evidence type="ECO:0000256" key="5">
    <source>
        <dbReference type="PROSITE-ProRule" id="PRU00221"/>
    </source>
</evidence>
<comment type="subcellular location">
    <subcellularLocation>
        <location evidence="1">Cytoplasm</location>
    </subcellularLocation>
</comment>
<evidence type="ECO:0000313" key="7">
    <source>
        <dbReference type="EMBL" id="KOB78596.1"/>
    </source>
</evidence>
<dbReference type="InterPro" id="IPR050687">
    <property type="entry name" value="Dynein_IC"/>
</dbReference>
<protein>
    <submittedName>
        <fullName evidence="7">Putative WD repeat domain 34</fullName>
    </submittedName>
</protein>
<keyword evidence="3 5" id="KW-0853">WD repeat</keyword>
<proteinExistence type="predicted"/>
<dbReference type="InterPro" id="IPR015943">
    <property type="entry name" value="WD40/YVTN_repeat-like_dom_sf"/>
</dbReference>
<dbReference type="PANTHER" id="PTHR12442">
    <property type="entry name" value="DYNEIN INTERMEDIATE CHAIN"/>
    <property type="match status" value="1"/>
</dbReference>
<organism evidence="7 8">
    <name type="scientific">Operophtera brumata</name>
    <name type="common">Winter moth</name>
    <name type="synonym">Phalaena brumata</name>
    <dbReference type="NCBI Taxonomy" id="104452"/>
    <lineage>
        <taxon>Eukaryota</taxon>
        <taxon>Metazoa</taxon>
        <taxon>Ecdysozoa</taxon>
        <taxon>Arthropoda</taxon>
        <taxon>Hexapoda</taxon>
        <taxon>Insecta</taxon>
        <taxon>Pterygota</taxon>
        <taxon>Neoptera</taxon>
        <taxon>Endopterygota</taxon>
        <taxon>Lepidoptera</taxon>
        <taxon>Glossata</taxon>
        <taxon>Ditrysia</taxon>
        <taxon>Geometroidea</taxon>
        <taxon>Geometridae</taxon>
        <taxon>Larentiinae</taxon>
        <taxon>Operophtera</taxon>
    </lineage>
</organism>
<keyword evidence="8" id="KW-1185">Reference proteome</keyword>
<dbReference type="PROSITE" id="PS50082">
    <property type="entry name" value="WD_REPEATS_2"/>
    <property type="match status" value="1"/>
</dbReference>
<dbReference type="Pfam" id="PF00400">
    <property type="entry name" value="WD40"/>
    <property type="match status" value="1"/>
</dbReference>
<feature type="region of interest" description="Disordered" evidence="6">
    <location>
        <begin position="1"/>
        <end position="50"/>
    </location>
</feature>
<evidence type="ECO:0000256" key="4">
    <source>
        <dbReference type="ARBA" id="ARBA00022737"/>
    </source>
</evidence>
<keyword evidence="2" id="KW-0963">Cytoplasm</keyword>
<dbReference type="AlphaFoldDB" id="A0A0L7LTN1"/>
<dbReference type="SUPFAM" id="SSF50978">
    <property type="entry name" value="WD40 repeat-like"/>
    <property type="match status" value="1"/>
</dbReference>
<evidence type="ECO:0000256" key="1">
    <source>
        <dbReference type="ARBA" id="ARBA00004496"/>
    </source>
</evidence>
<comment type="caution">
    <text evidence="7">The sequence shown here is derived from an EMBL/GenBank/DDBJ whole genome shotgun (WGS) entry which is preliminary data.</text>
</comment>
<keyword evidence="4" id="KW-0677">Repeat</keyword>
<dbReference type="GO" id="GO:0097014">
    <property type="term" value="C:ciliary plasm"/>
    <property type="evidence" value="ECO:0007669"/>
    <property type="project" value="TreeGrafter"/>
</dbReference>
<dbReference type="Gene3D" id="2.130.10.10">
    <property type="entry name" value="YVTN repeat-like/Quinoprotein amine dehydrogenase"/>
    <property type="match status" value="2"/>
</dbReference>
<dbReference type="GO" id="GO:0005868">
    <property type="term" value="C:cytoplasmic dynein complex"/>
    <property type="evidence" value="ECO:0007669"/>
    <property type="project" value="TreeGrafter"/>
</dbReference>
<sequence>MSNLSSYDSEAVGFDSVSSKKRAGTSCSTQTSGFNESGVSSQTNLSKSCGTMATPEELNAQDDILKEYPPPGLTEFLRRVVPAMIEQLDEDDKEVYGSSDSEEEETITAKLFQEIRVADCNGAGDQATSVLALSWSSAGNSLAVSTGKLQHENWCTHDGLIRIYTVKRTAGDKLVHLMDVTEKNCVSAVKYHPSLSTILAYGTTSGEVVMCNLGESGNLEEMQLASPSGCHGSKRVSALQWADSPLANTYLTMQINNTGKRRGASDQILFSSGSDGTLNVWQVNAYLKIFEIVVSYVVNGSRKVAAPDITCFDFIKCCPLRPSDERVPGDIFVVGTKSGTLFVCKIKPPQQLERPDPVYEVLEGHRTCVLNVAFSFQKPGIFISASIDSELRVYDISQACPLKVLQIESPISCVCWLPRQPGVCVLGLSPGGAMLYNASCGRRVPVDGLAGGASSAVAAEQSGSCRIACGDAEGRVRVWELPPRRMRCVPDDLDF</sequence>
<feature type="compositionally biased region" description="Polar residues" evidence="6">
    <location>
        <begin position="25"/>
        <end position="50"/>
    </location>
</feature>
<dbReference type="GO" id="GO:0045503">
    <property type="term" value="F:dynein light chain binding"/>
    <property type="evidence" value="ECO:0007669"/>
    <property type="project" value="TreeGrafter"/>
</dbReference>
<reference evidence="7 8" key="1">
    <citation type="journal article" date="2015" name="Genome Biol. Evol.">
        <title>The genome of winter moth (Operophtera brumata) provides a genomic perspective on sexual dimorphism and phenology.</title>
        <authorList>
            <person name="Derks M.F."/>
            <person name="Smit S."/>
            <person name="Salis L."/>
            <person name="Schijlen E."/>
            <person name="Bossers A."/>
            <person name="Mateman C."/>
            <person name="Pijl A.S."/>
            <person name="de Ridder D."/>
            <person name="Groenen M.A."/>
            <person name="Visser M.E."/>
            <person name="Megens H.J."/>
        </authorList>
    </citation>
    <scope>NUCLEOTIDE SEQUENCE [LARGE SCALE GENOMIC DNA]</scope>
    <source>
        <strain evidence="7">WM2013NL</strain>
        <tissue evidence="7">Head and thorax</tissue>
    </source>
</reference>
<dbReference type="GO" id="GO:0042073">
    <property type="term" value="P:intraciliary transport"/>
    <property type="evidence" value="ECO:0007669"/>
    <property type="project" value="TreeGrafter"/>
</dbReference>
<dbReference type="Proteomes" id="UP000037510">
    <property type="component" value="Unassembled WGS sequence"/>
</dbReference>
<dbReference type="PANTHER" id="PTHR12442:SF26">
    <property type="entry name" value="CYTOPLASMIC DYNEIN 2 INTERMEDIATE CHAIN 2"/>
    <property type="match status" value="1"/>
</dbReference>
<dbReference type="EMBL" id="JTDY01000147">
    <property type="protein sequence ID" value="KOB78596.1"/>
    <property type="molecule type" value="Genomic_DNA"/>
</dbReference>
<feature type="repeat" description="WD" evidence="5">
    <location>
        <begin position="362"/>
        <end position="404"/>
    </location>
</feature>
<dbReference type="STRING" id="104452.A0A0L7LTN1"/>
<accession>A0A0L7LTN1</accession>
<evidence type="ECO:0000256" key="2">
    <source>
        <dbReference type="ARBA" id="ARBA00022490"/>
    </source>
</evidence>
<evidence type="ECO:0000313" key="8">
    <source>
        <dbReference type="Proteomes" id="UP000037510"/>
    </source>
</evidence>
<evidence type="ECO:0000256" key="3">
    <source>
        <dbReference type="ARBA" id="ARBA00022574"/>
    </source>
</evidence>
<name>A0A0L7LTN1_OPEBR</name>
<dbReference type="GO" id="GO:0045504">
    <property type="term" value="F:dynein heavy chain binding"/>
    <property type="evidence" value="ECO:0007669"/>
    <property type="project" value="TreeGrafter"/>
</dbReference>
<dbReference type="InterPro" id="IPR001680">
    <property type="entry name" value="WD40_rpt"/>
</dbReference>
<dbReference type="InterPro" id="IPR036322">
    <property type="entry name" value="WD40_repeat_dom_sf"/>
</dbReference>